<evidence type="ECO:0000259" key="2">
    <source>
        <dbReference type="Pfam" id="PF04453"/>
    </source>
</evidence>
<accession>A0A1Y5TLI9</accession>
<dbReference type="GO" id="GO:1990351">
    <property type="term" value="C:transporter complex"/>
    <property type="evidence" value="ECO:0007669"/>
    <property type="project" value="TreeGrafter"/>
</dbReference>
<dbReference type="InterPro" id="IPR007543">
    <property type="entry name" value="LptD_C"/>
</dbReference>
<comment type="subunit">
    <text evidence="1">Component of the lipopolysaccharide transport and assembly complex.</text>
</comment>
<proteinExistence type="inferred from homology"/>
<gene>
    <name evidence="1 3" type="primary">lptD</name>
    <name evidence="3" type="ORF">AQS8620_02987</name>
</gene>
<sequence length="722" mass="77909" precursor="true">MIQRPFSRPCRSLLRALTTTACLALASVAQSAPAQERAQTQASGAPAVLLADSLVLGAGNVLVAAGNVEVLYDGARLTASRVTYDSTAGSLAIDGPIRLEQGERVVILASSAQLSDDLRNGILTSARLVLDRQLQLAAAEINRVDGRYTQLYKTVASACEVCAARPVPLWQIRAKEVVHDSVEQQLYFTKATFEIAGVPVLYLPRMRFPDPELSRATGFLVPNIRTSTQLGVGIEVPYFITLGDSADVTVSPFVSPNARSLGVQYRQAFARGDLEIAGAGTFDDLTDDRTRGYLFASGTWQTAGGLTYGFDLKTTSDIAYLLDYDISSADRLESAIFAEKFDTQGRALARLYHFQTLRESDIDIADTLPAYYATALYERRFSAPGLGGQGYWQVSGGQVLRESTLDESGRDVLRLGAKGGWSRDWLMPSGLLLGFDSTAALDQYWTHDDSTQTSPAIRLSGASSLTLTYPMLRATSRGTDVITPIAQLGWSGFRGDRVPQEDSTLVELDEANLMALSRYPGHDASETGPRAALGFSYAHAGTGKIPDYSLKLGRIFTLDTGDTLATGDRSNWVIALQASLGAKTHMSTRAQLDGALEPAKLETRLTYAGPQFEADIVHAYVRADPDENRDKSLNELTFATDYQWSSRWSSGLAVRYDLDGGQASKLGVELGYRNECVAVALGVTRRFTNADTLEASTGMSFSVALAGFGGTQASAARSQCLR</sequence>
<dbReference type="GO" id="GO:0043165">
    <property type="term" value="P:Gram-negative-bacterium-type cell outer membrane assembly"/>
    <property type="evidence" value="ECO:0007669"/>
    <property type="project" value="UniProtKB-UniRule"/>
</dbReference>
<feature type="domain" description="LptD C-terminal" evidence="2">
    <location>
        <begin position="290"/>
        <end position="648"/>
    </location>
</feature>
<dbReference type="Proteomes" id="UP000193862">
    <property type="component" value="Unassembled WGS sequence"/>
</dbReference>
<organism evidence="3 4">
    <name type="scientific">Aquimixticola soesokkakensis</name>
    <dbReference type="NCBI Taxonomy" id="1519096"/>
    <lineage>
        <taxon>Bacteria</taxon>
        <taxon>Pseudomonadati</taxon>
        <taxon>Pseudomonadota</taxon>
        <taxon>Alphaproteobacteria</taxon>
        <taxon>Rhodobacterales</taxon>
        <taxon>Paracoccaceae</taxon>
        <taxon>Aquimixticola</taxon>
    </lineage>
</organism>
<dbReference type="RefSeq" id="WP_159453260.1">
    <property type="nucleotide sequence ID" value="NZ_FWFS01000012.1"/>
</dbReference>
<comment type="similarity">
    <text evidence="1">Belongs to the LptD family.</text>
</comment>
<keyword evidence="4" id="KW-1185">Reference proteome</keyword>
<comment type="caution">
    <text evidence="1">Lacks conserved residue(s) required for the propagation of feature annotation.</text>
</comment>
<protein>
    <recommendedName>
        <fullName evidence="1">LPS-assembly protein LptD</fullName>
    </recommendedName>
</protein>
<dbReference type="GO" id="GO:0015920">
    <property type="term" value="P:lipopolysaccharide transport"/>
    <property type="evidence" value="ECO:0007669"/>
    <property type="project" value="InterPro"/>
</dbReference>
<dbReference type="OrthoDB" id="9760225at2"/>
<dbReference type="HAMAP" id="MF_01411">
    <property type="entry name" value="LPS_assembly_LptD"/>
    <property type="match status" value="1"/>
</dbReference>
<keyword evidence="1" id="KW-0732">Signal</keyword>
<evidence type="ECO:0000313" key="3">
    <source>
        <dbReference type="EMBL" id="SLN64938.1"/>
    </source>
</evidence>
<evidence type="ECO:0000256" key="1">
    <source>
        <dbReference type="HAMAP-Rule" id="MF_01411"/>
    </source>
</evidence>
<dbReference type="InterPro" id="IPR020889">
    <property type="entry name" value="LipoPS_assembly_LptD"/>
</dbReference>
<comment type="subcellular location">
    <subcellularLocation>
        <location evidence="1">Cell outer membrane</location>
    </subcellularLocation>
</comment>
<reference evidence="3 4" key="1">
    <citation type="submission" date="2017-03" db="EMBL/GenBank/DDBJ databases">
        <authorList>
            <person name="Afonso C.L."/>
            <person name="Miller P.J."/>
            <person name="Scott M.A."/>
            <person name="Spackman E."/>
            <person name="Goraichik I."/>
            <person name="Dimitrov K.M."/>
            <person name="Suarez D.L."/>
            <person name="Swayne D.E."/>
        </authorList>
    </citation>
    <scope>NUCLEOTIDE SEQUENCE [LARGE SCALE GENOMIC DNA]</scope>
    <source>
        <strain evidence="3 4">CECT 8620</strain>
    </source>
</reference>
<comment type="function">
    <text evidence="1">Involved in the assembly of lipopolysaccharide (LPS) at the surface of the outer membrane.</text>
</comment>
<dbReference type="EMBL" id="FWFS01000012">
    <property type="protein sequence ID" value="SLN64938.1"/>
    <property type="molecule type" value="Genomic_DNA"/>
</dbReference>
<name>A0A1Y5TLI9_9RHOB</name>
<feature type="signal peptide" evidence="1">
    <location>
        <begin position="1"/>
        <end position="34"/>
    </location>
</feature>
<evidence type="ECO:0000313" key="4">
    <source>
        <dbReference type="Proteomes" id="UP000193862"/>
    </source>
</evidence>
<keyword evidence="1" id="KW-0472">Membrane</keyword>
<dbReference type="PANTHER" id="PTHR30189">
    <property type="entry name" value="LPS-ASSEMBLY PROTEIN"/>
    <property type="match status" value="1"/>
</dbReference>
<dbReference type="PANTHER" id="PTHR30189:SF1">
    <property type="entry name" value="LPS-ASSEMBLY PROTEIN LPTD"/>
    <property type="match status" value="1"/>
</dbReference>
<dbReference type="InterPro" id="IPR050218">
    <property type="entry name" value="LptD"/>
</dbReference>
<dbReference type="AlphaFoldDB" id="A0A1Y5TLI9"/>
<feature type="chain" id="PRO_5013412139" description="LPS-assembly protein LptD" evidence="1">
    <location>
        <begin position="35"/>
        <end position="722"/>
    </location>
</feature>
<dbReference type="Pfam" id="PF04453">
    <property type="entry name" value="LptD"/>
    <property type="match status" value="1"/>
</dbReference>
<keyword evidence="1" id="KW-0998">Cell outer membrane</keyword>
<dbReference type="GO" id="GO:0009279">
    <property type="term" value="C:cell outer membrane"/>
    <property type="evidence" value="ECO:0007669"/>
    <property type="project" value="UniProtKB-SubCell"/>
</dbReference>